<dbReference type="EMBL" id="DUZY01000002">
    <property type="protein sequence ID" value="DAD28011.1"/>
    <property type="molecule type" value="Genomic_DNA"/>
</dbReference>
<reference evidence="1 2" key="1">
    <citation type="journal article" date="2020" name="Mol. Biol. Evol.">
        <title>Distinct Expression and Methylation Patterns for Genes with Different Fates following a Single Whole-Genome Duplication in Flowering Plants.</title>
        <authorList>
            <person name="Shi T."/>
            <person name="Rahmani R.S."/>
            <person name="Gugger P.F."/>
            <person name="Wang M."/>
            <person name="Li H."/>
            <person name="Zhang Y."/>
            <person name="Li Z."/>
            <person name="Wang Q."/>
            <person name="Van de Peer Y."/>
            <person name="Marchal K."/>
            <person name="Chen J."/>
        </authorList>
    </citation>
    <scope>NUCLEOTIDE SEQUENCE [LARGE SCALE GENOMIC DNA]</scope>
    <source>
        <tissue evidence="1">Leaf</tissue>
    </source>
</reference>
<keyword evidence="2" id="KW-1185">Reference proteome</keyword>
<name>A0A822Y8W3_NELNU</name>
<gene>
    <name evidence="1" type="ORF">HUJ06_029479</name>
</gene>
<organism evidence="1 2">
    <name type="scientific">Nelumbo nucifera</name>
    <name type="common">Sacred lotus</name>
    <dbReference type="NCBI Taxonomy" id="4432"/>
    <lineage>
        <taxon>Eukaryota</taxon>
        <taxon>Viridiplantae</taxon>
        <taxon>Streptophyta</taxon>
        <taxon>Embryophyta</taxon>
        <taxon>Tracheophyta</taxon>
        <taxon>Spermatophyta</taxon>
        <taxon>Magnoliopsida</taxon>
        <taxon>Proteales</taxon>
        <taxon>Nelumbonaceae</taxon>
        <taxon>Nelumbo</taxon>
    </lineage>
</organism>
<protein>
    <submittedName>
        <fullName evidence="1">Uncharacterized protein</fullName>
    </submittedName>
</protein>
<sequence>MYLISLGGGDLNVEPWRACAGPLVNVPHSDEILLHFNKYKMAPSNH</sequence>
<evidence type="ECO:0000313" key="2">
    <source>
        <dbReference type="Proteomes" id="UP000607653"/>
    </source>
</evidence>
<comment type="caution">
    <text evidence="1">The sequence shown here is derived from an EMBL/GenBank/DDBJ whole genome shotgun (WGS) entry which is preliminary data.</text>
</comment>
<evidence type="ECO:0000313" key="1">
    <source>
        <dbReference type="EMBL" id="DAD28011.1"/>
    </source>
</evidence>
<proteinExistence type="predicted"/>
<dbReference type="Proteomes" id="UP000607653">
    <property type="component" value="Unassembled WGS sequence"/>
</dbReference>
<dbReference type="AlphaFoldDB" id="A0A822Y8W3"/>
<accession>A0A822Y8W3</accession>